<organism evidence="2 3">
    <name type="scientific">Hohenbuehelia grisea</name>
    <dbReference type="NCBI Taxonomy" id="104357"/>
    <lineage>
        <taxon>Eukaryota</taxon>
        <taxon>Fungi</taxon>
        <taxon>Dikarya</taxon>
        <taxon>Basidiomycota</taxon>
        <taxon>Agaricomycotina</taxon>
        <taxon>Agaricomycetes</taxon>
        <taxon>Agaricomycetidae</taxon>
        <taxon>Agaricales</taxon>
        <taxon>Pleurotineae</taxon>
        <taxon>Pleurotaceae</taxon>
        <taxon>Hohenbuehelia</taxon>
    </lineage>
</organism>
<gene>
    <name evidence="2" type="ORF">HGRIS_007308</name>
</gene>
<reference evidence="3" key="1">
    <citation type="submission" date="2024-06" db="EMBL/GenBank/DDBJ databases">
        <title>Multi-omics analyses provide insights into the biosynthesis of the anticancer antibiotic pleurotin in Hohenbuehelia grisea.</title>
        <authorList>
            <person name="Weaver J.A."/>
            <person name="Alberti F."/>
        </authorList>
    </citation>
    <scope>NUCLEOTIDE SEQUENCE [LARGE SCALE GENOMIC DNA]</scope>
    <source>
        <strain evidence="3">T-177</strain>
    </source>
</reference>
<name>A0ABR3J4D4_9AGAR</name>
<dbReference type="EMBL" id="JASNQZ010000011">
    <property type="protein sequence ID" value="KAL0950499.1"/>
    <property type="molecule type" value="Genomic_DNA"/>
</dbReference>
<evidence type="ECO:0000313" key="3">
    <source>
        <dbReference type="Proteomes" id="UP001556367"/>
    </source>
</evidence>
<proteinExistence type="predicted"/>
<accession>A0ABR3J4D4</accession>
<sequence>MLSHRQKMISPGGQARAPRLVQPPNRSGERLRCKAWTPCAMPHHDHGDCIEVRVIQDSQGINMERPF</sequence>
<protein>
    <submittedName>
        <fullName evidence="2">Uncharacterized protein</fullName>
    </submittedName>
</protein>
<feature type="region of interest" description="Disordered" evidence="1">
    <location>
        <begin position="1"/>
        <end position="27"/>
    </location>
</feature>
<evidence type="ECO:0000313" key="2">
    <source>
        <dbReference type="EMBL" id="KAL0950499.1"/>
    </source>
</evidence>
<keyword evidence="3" id="KW-1185">Reference proteome</keyword>
<comment type="caution">
    <text evidence="2">The sequence shown here is derived from an EMBL/GenBank/DDBJ whole genome shotgun (WGS) entry which is preliminary data.</text>
</comment>
<evidence type="ECO:0000256" key="1">
    <source>
        <dbReference type="SAM" id="MobiDB-lite"/>
    </source>
</evidence>
<dbReference type="Proteomes" id="UP001556367">
    <property type="component" value="Unassembled WGS sequence"/>
</dbReference>